<sequence>MQFFVICGVYGGWIYKVWIIRQYPILSVN</sequence>
<proteinExistence type="predicted"/>
<dbReference type="AlphaFoldDB" id="A0A2P2KAD8"/>
<organism evidence="1">
    <name type="scientific">Rhizophora mucronata</name>
    <name type="common">Asiatic mangrove</name>
    <dbReference type="NCBI Taxonomy" id="61149"/>
    <lineage>
        <taxon>Eukaryota</taxon>
        <taxon>Viridiplantae</taxon>
        <taxon>Streptophyta</taxon>
        <taxon>Embryophyta</taxon>
        <taxon>Tracheophyta</taxon>
        <taxon>Spermatophyta</taxon>
        <taxon>Magnoliopsida</taxon>
        <taxon>eudicotyledons</taxon>
        <taxon>Gunneridae</taxon>
        <taxon>Pentapetalae</taxon>
        <taxon>rosids</taxon>
        <taxon>fabids</taxon>
        <taxon>Malpighiales</taxon>
        <taxon>Rhizophoraceae</taxon>
        <taxon>Rhizophora</taxon>
    </lineage>
</organism>
<name>A0A2P2KAD8_RHIMU</name>
<accession>A0A2P2KAD8</accession>
<evidence type="ECO:0000313" key="1">
    <source>
        <dbReference type="EMBL" id="MBX02681.1"/>
    </source>
</evidence>
<reference evidence="1" key="1">
    <citation type="submission" date="2018-02" db="EMBL/GenBank/DDBJ databases">
        <title>Rhizophora mucronata_Transcriptome.</title>
        <authorList>
            <person name="Meera S.P."/>
            <person name="Sreeshan A."/>
            <person name="Augustine A."/>
        </authorList>
    </citation>
    <scope>NUCLEOTIDE SEQUENCE</scope>
    <source>
        <tissue evidence="1">Leaf</tissue>
    </source>
</reference>
<dbReference type="EMBL" id="GGEC01022197">
    <property type="protein sequence ID" value="MBX02681.1"/>
    <property type="molecule type" value="Transcribed_RNA"/>
</dbReference>
<protein>
    <submittedName>
        <fullName evidence="1">Leucine-rich repeat containing protein</fullName>
    </submittedName>
</protein>